<feature type="chain" id="PRO_5016303892" evidence="1">
    <location>
        <begin position="23"/>
        <end position="366"/>
    </location>
</feature>
<reference evidence="2 3" key="1">
    <citation type="submission" date="2018-05" db="EMBL/GenBank/DDBJ databases">
        <title>Genomic Encyclopedia of Type Strains, Phase IV (KMG-IV): sequencing the most valuable type-strain genomes for metagenomic binning, comparative biology and taxonomic classification.</title>
        <authorList>
            <person name="Goeker M."/>
        </authorList>
    </citation>
    <scope>NUCLEOTIDE SEQUENCE [LARGE SCALE GENOMIC DNA]</scope>
    <source>
        <strain evidence="2 3">DSM 16791</strain>
    </source>
</reference>
<evidence type="ECO:0000313" key="2">
    <source>
        <dbReference type="EMBL" id="PWV97743.1"/>
    </source>
</evidence>
<keyword evidence="2" id="KW-0540">Nuclease</keyword>
<organism evidence="2 3">
    <name type="scientific">Hoeflea marina</name>
    <dbReference type="NCBI Taxonomy" id="274592"/>
    <lineage>
        <taxon>Bacteria</taxon>
        <taxon>Pseudomonadati</taxon>
        <taxon>Pseudomonadota</taxon>
        <taxon>Alphaproteobacteria</taxon>
        <taxon>Hyphomicrobiales</taxon>
        <taxon>Rhizobiaceae</taxon>
        <taxon>Hoeflea</taxon>
    </lineage>
</organism>
<dbReference type="Proteomes" id="UP000246352">
    <property type="component" value="Unassembled WGS sequence"/>
</dbReference>
<name>A0A317PI81_9HYPH</name>
<feature type="signal peptide" evidence="1">
    <location>
        <begin position="1"/>
        <end position="22"/>
    </location>
</feature>
<accession>A0A317PI81</accession>
<evidence type="ECO:0000256" key="1">
    <source>
        <dbReference type="SAM" id="SignalP"/>
    </source>
</evidence>
<sequence>MDTLMRYAIIFGTLACAASAHAEQLTVAAWNIKASIYEQIERRHDDFVALDHDIAPDVLLLVEVPGLEELERIVSALGWSEYQAVISDLGVVRDQAFQGLEVAVISKIPFAAVTEYDVSPGDGVGQVLGTFGQMKAGEEKLETAGIPSVSKVDGNQRGTLRVELKNGLILYPVHLKSNSNSRCSNISGAISAFKMIGEPVPPNMQAAYDIGFDKATETHRSNALKREAVIAAVKLLADQDIAAGHPVLIGGDFNASFEPGKAGTSFEDCALANFSCERGPFPTNACEPGDGFDDTLAILERGLVGTGRYHFLTRDLKSTYDDDVFYDAAIDHLVVPDTVADRFTKATSGTAFYGSDHKPVVTVFTE</sequence>
<keyword evidence="3" id="KW-1185">Reference proteome</keyword>
<keyword evidence="2" id="KW-0378">Hydrolase</keyword>
<dbReference type="SUPFAM" id="SSF56219">
    <property type="entry name" value="DNase I-like"/>
    <property type="match status" value="1"/>
</dbReference>
<dbReference type="InterPro" id="IPR036691">
    <property type="entry name" value="Endo/exonu/phosph_ase_sf"/>
</dbReference>
<dbReference type="EMBL" id="QGTR01000006">
    <property type="protein sequence ID" value="PWV97743.1"/>
    <property type="molecule type" value="Genomic_DNA"/>
</dbReference>
<dbReference type="GO" id="GO:0004527">
    <property type="term" value="F:exonuclease activity"/>
    <property type="evidence" value="ECO:0007669"/>
    <property type="project" value="UniProtKB-KW"/>
</dbReference>
<protein>
    <submittedName>
        <fullName evidence="2">Exonuclease III</fullName>
    </submittedName>
</protein>
<keyword evidence="2" id="KW-0269">Exonuclease</keyword>
<gene>
    <name evidence="2" type="ORF">DFR52_106268</name>
</gene>
<comment type="caution">
    <text evidence="2">The sequence shown here is derived from an EMBL/GenBank/DDBJ whole genome shotgun (WGS) entry which is preliminary data.</text>
</comment>
<keyword evidence="1" id="KW-0732">Signal</keyword>
<dbReference type="AlphaFoldDB" id="A0A317PI81"/>
<dbReference type="Gene3D" id="3.60.10.10">
    <property type="entry name" value="Endonuclease/exonuclease/phosphatase"/>
    <property type="match status" value="1"/>
</dbReference>
<proteinExistence type="predicted"/>
<evidence type="ECO:0000313" key="3">
    <source>
        <dbReference type="Proteomes" id="UP000246352"/>
    </source>
</evidence>